<dbReference type="GO" id="GO:0003755">
    <property type="term" value="F:peptidyl-prolyl cis-trans isomerase activity"/>
    <property type="evidence" value="ECO:0007669"/>
    <property type="project" value="UniProtKB-UniRule"/>
</dbReference>
<evidence type="ECO:0000256" key="4">
    <source>
        <dbReference type="ARBA" id="ARBA00023235"/>
    </source>
</evidence>
<dbReference type="GeneID" id="35871623"/>
<feature type="domain" description="PPIase FKBP-type" evidence="7">
    <location>
        <begin position="7"/>
        <end position="91"/>
    </location>
</feature>
<dbReference type="RefSeq" id="WP_017008771.1">
    <property type="nucleotide sequence ID" value="NZ_FOWR01000011.1"/>
</dbReference>
<dbReference type="Proteomes" id="UP000182692">
    <property type="component" value="Unassembled WGS sequence"/>
</dbReference>
<dbReference type="STRING" id="1121869.SAMN03084138_01746"/>
<name>A0A1I5NYG2_9GAMM</name>
<comment type="similarity">
    <text evidence="2 6">Belongs to the FKBP-type PPIase family.</text>
</comment>
<dbReference type="EMBL" id="FOWR01000011">
    <property type="protein sequence ID" value="SFP26832.1"/>
    <property type="molecule type" value="Genomic_DNA"/>
</dbReference>
<evidence type="ECO:0000313" key="8">
    <source>
        <dbReference type="EMBL" id="SFP26832.1"/>
    </source>
</evidence>
<evidence type="ECO:0000313" key="9">
    <source>
        <dbReference type="Proteomes" id="UP000182692"/>
    </source>
</evidence>
<evidence type="ECO:0000256" key="5">
    <source>
        <dbReference type="PROSITE-ProRule" id="PRU00277"/>
    </source>
</evidence>
<dbReference type="Gene3D" id="2.40.10.330">
    <property type="match status" value="1"/>
</dbReference>
<sequence length="143" mass="14943">MANISAKSEVVMHFTIKLEDGSVADSTQTSGKPAKLVMGDGSLTDNFEKCLLGLSEGEKASFTLGPDDAFGQSNPDNIQHMDRSQFSGDIPLEEGTIVAFAGPGGQEIPGVITEVSGESVTVDFNHPLAGQNVIFDVEIVSVG</sequence>
<dbReference type="InterPro" id="IPR001179">
    <property type="entry name" value="PPIase_FKBP_dom"/>
</dbReference>
<evidence type="ECO:0000256" key="1">
    <source>
        <dbReference type="ARBA" id="ARBA00000971"/>
    </source>
</evidence>
<dbReference type="AlphaFoldDB" id="A0A1I5NYG2"/>
<comment type="catalytic activity">
    <reaction evidence="1 5 6">
        <text>[protein]-peptidylproline (omega=180) = [protein]-peptidylproline (omega=0)</text>
        <dbReference type="Rhea" id="RHEA:16237"/>
        <dbReference type="Rhea" id="RHEA-COMP:10747"/>
        <dbReference type="Rhea" id="RHEA-COMP:10748"/>
        <dbReference type="ChEBI" id="CHEBI:83833"/>
        <dbReference type="ChEBI" id="CHEBI:83834"/>
        <dbReference type="EC" id="5.2.1.8"/>
    </reaction>
</comment>
<evidence type="ECO:0000256" key="6">
    <source>
        <dbReference type="RuleBase" id="RU003915"/>
    </source>
</evidence>
<accession>A0A1I5NYG2</accession>
<gene>
    <name evidence="8" type="ORF">SAMN03084138_01746</name>
</gene>
<dbReference type="PANTHER" id="PTHR47861">
    <property type="entry name" value="FKBP-TYPE PEPTIDYL-PROLYL CIS-TRANS ISOMERASE SLYD"/>
    <property type="match status" value="1"/>
</dbReference>
<keyword evidence="3 5" id="KW-0697">Rotamase</keyword>
<dbReference type="NCBIfam" id="NF011676">
    <property type="entry name" value="PRK15095.1"/>
    <property type="match status" value="1"/>
</dbReference>
<dbReference type="PANTHER" id="PTHR47861:SF4">
    <property type="entry name" value="FKBP-TYPE 16 KDA PEPTIDYL-PROLYL CIS-TRANS ISOMERASE"/>
    <property type="match status" value="1"/>
</dbReference>
<organism evidence="8 9">
    <name type="scientific">Enterovibrio norvegicus DSM 15893</name>
    <dbReference type="NCBI Taxonomy" id="1121869"/>
    <lineage>
        <taxon>Bacteria</taxon>
        <taxon>Pseudomonadati</taxon>
        <taxon>Pseudomonadota</taxon>
        <taxon>Gammaproteobacteria</taxon>
        <taxon>Vibrionales</taxon>
        <taxon>Vibrionaceae</taxon>
        <taxon>Enterovibrio</taxon>
    </lineage>
</organism>
<dbReference type="PROSITE" id="PS50059">
    <property type="entry name" value="FKBP_PPIASE"/>
    <property type="match status" value="1"/>
</dbReference>
<dbReference type="InterPro" id="IPR048261">
    <property type="entry name" value="SlpA/SlyD-like_ins_sf"/>
</dbReference>
<protein>
    <recommendedName>
        <fullName evidence="6">Peptidyl-prolyl cis-trans isomerase</fullName>
        <ecNumber evidence="6">5.2.1.8</ecNumber>
    </recommendedName>
</protein>
<evidence type="ECO:0000256" key="3">
    <source>
        <dbReference type="ARBA" id="ARBA00023110"/>
    </source>
</evidence>
<dbReference type="SUPFAM" id="SSF54534">
    <property type="entry name" value="FKBP-like"/>
    <property type="match status" value="1"/>
</dbReference>
<evidence type="ECO:0000259" key="7">
    <source>
        <dbReference type="PROSITE" id="PS50059"/>
    </source>
</evidence>
<dbReference type="Gene3D" id="3.10.50.40">
    <property type="match status" value="1"/>
</dbReference>
<reference evidence="8 9" key="1">
    <citation type="submission" date="2016-10" db="EMBL/GenBank/DDBJ databases">
        <authorList>
            <person name="de Groot N.N."/>
        </authorList>
    </citation>
    <scope>NUCLEOTIDE SEQUENCE [LARGE SCALE GENOMIC DNA]</scope>
    <source>
        <strain evidence="8 9">DSM 15893</strain>
    </source>
</reference>
<keyword evidence="4 5" id="KW-0413">Isomerase</keyword>
<dbReference type="OrthoDB" id="9808891at2"/>
<dbReference type="Pfam" id="PF00254">
    <property type="entry name" value="FKBP_C"/>
    <property type="match status" value="1"/>
</dbReference>
<dbReference type="InterPro" id="IPR046357">
    <property type="entry name" value="PPIase_dom_sf"/>
</dbReference>
<proteinExistence type="inferred from homology"/>
<dbReference type="EC" id="5.2.1.8" evidence="6"/>
<evidence type="ECO:0000256" key="2">
    <source>
        <dbReference type="ARBA" id="ARBA00006577"/>
    </source>
</evidence>